<evidence type="ECO:0000313" key="2">
    <source>
        <dbReference type="Proteomes" id="UP000037035"/>
    </source>
</evidence>
<dbReference type="Gene3D" id="3.40.50.300">
    <property type="entry name" value="P-loop containing nucleotide triphosphate hydrolases"/>
    <property type="match status" value="1"/>
</dbReference>
<protein>
    <submittedName>
        <fullName evidence="1">DNA repair and recombination protein RAD54</fullName>
    </submittedName>
</protein>
<dbReference type="STRING" id="27349.A0A0L6UI89"/>
<dbReference type="VEuPathDB" id="FungiDB:VP01_5793g1"/>
<dbReference type="InterPro" id="IPR027417">
    <property type="entry name" value="P-loop_NTPase"/>
</dbReference>
<dbReference type="Gene3D" id="1.20.120.850">
    <property type="entry name" value="SWI2/SNF2 ATPases, N-terminal domain"/>
    <property type="match status" value="1"/>
</dbReference>
<keyword evidence="2" id="KW-1185">Reference proteome</keyword>
<comment type="caution">
    <text evidence="1">The sequence shown here is derived from an EMBL/GenBank/DDBJ whole genome shotgun (WGS) entry which is preliminary data.</text>
</comment>
<sequence length="140" mass="15701">TGSVEEKVFQRQSQKMKLSASVVDEQEDEARMFSRESLKELFRLNENTKSDTHDVYKSATPTNVFFLCKRCRDGKQMVKAPAMLYGDQSTSVLDGTIIRMLTWLTCMTTCYAPRLGSPKLPPVSNIYLPSFSLSLSAASS</sequence>
<dbReference type="AlphaFoldDB" id="A0A0L6UI89"/>
<gene>
    <name evidence="1" type="ORF">VP01_5793g1</name>
</gene>
<dbReference type="PANTHER" id="PTHR45629:SF7">
    <property type="entry name" value="DNA EXCISION REPAIR PROTEIN ERCC-6-RELATED"/>
    <property type="match status" value="1"/>
</dbReference>
<dbReference type="OrthoDB" id="413460at2759"/>
<dbReference type="InterPro" id="IPR050496">
    <property type="entry name" value="SNF2_RAD54_helicase_repair"/>
</dbReference>
<dbReference type="GO" id="GO:0045003">
    <property type="term" value="P:double-strand break repair via synthesis-dependent strand annealing"/>
    <property type="evidence" value="ECO:0007669"/>
    <property type="project" value="TreeGrafter"/>
</dbReference>
<evidence type="ECO:0000313" key="1">
    <source>
        <dbReference type="EMBL" id="KNZ48256.1"/>
    </source>
</evidence>
<name>A0A0L6UI89_9BASI</name>
<dbReference type="GO" id="GO:0007131">
    <property type="term" value="P:reciprocal meiotic recombination"/>
    <property type="evidence" value="ECO:0007669"/>
    <property type="project" value="TreeGrafter"/>
</dbReference>
<accession>A0A0L6UI89</accession>
<dbReference type="PANTHER" id="PTHR45629">
    <property type="entry name" value="SNF2/RAD54 FAMILY MEMBER"/>
    <property type="match status" value="1"/>
</dbReference>
<feature type="non-terminal residue" evidence="1">
    <location>
        <position position="1"/>
    </location>
</feature>
<dbReference type="GO" id="GO:0005634">
    <property type="term" value="C:nucleus"/>
    <property type="evidence" value="ECO:0007669"/>
    <property type="project" value="TreeGrafter"/>
</dbReference>
<dbReference type="Proteomes" id="UP000037035">
    <property type="component" value="Unassembled WGS sequence"/>
</dbReference>
<organism evidence="1 2">
    <name type="scientific">Puccinia sorghi</name>
    <dbReference type="NCBI Taxonomy" id="27349"/>
    <lineage>
        <taxon>Eukaryota</taxon>
        <taxon>Fungi</taxon>
        <taxon>Dikarya</taxon>
        <taxon>Basidiomycota</taxon>
        <taxon>Pucciniomycotina</taxon>
        <taxon>Pucciniomycetes</taxon>
        <taxon>Pucciniales</taxon>
        <taxon>Pucciniaceae</taxon>
        <taxon>Puccinia</taxon>
    </lineage>
</organism>
<dbReference type="SUPFAM" id="SSF52540">
    <property type="entry name" value="P-loop containing nucleoside triphosphate hydrolases"/>
    <property type="match status" value="1"/>
</dbReference>
<dbReference type="EMBL" id="LAVV01011044">
    <property type="protein sequence ID" value="KNZ48256.1"/>
    <property type="molecule type" value="Genomic_DNA"/>
</dbReference>
<proteinExistence type="predicted"/>
<reference evidence="1 2" key="1">
    <citation type="submission" date="2015-08" db="EMBL/GenBank/DDBJ databases">
        <title>Next Generation Sequencing and Analysis of the Genome of Puccinia sorghi L Schw, the Causal Agent of Maize Common Rust.</title>
        <authorList>
            <person name="Rochi L."/>
            <person name="Burguener G."/>
            <person name="Darino M."/>
            <person name="Turjanski A."/>
            <person name="Kreff E."/>
            <person name="Dieguez M.J."/>
            <person name="Sacco F."/>
        </authorList>
    </citation>
    <scope>NUCLEOTIDE SEQUENCE [LARGE SCALE GENOMIC DNA]</scope>
    <source>
        <strain evidence="1 2">RO10H11247</strain>
    </source>
</reference>
<dbReference type="GO" id="GO:0015616">
    <property type="term" value="F:DNA translocase activity"/>
    <property type="evidence" value="ECO:0007669"/>
    <property type="project" value="TreeGrafter"/>
</dbReference>